<reference evidence="9" key="1">
    <citation type="journal article" date="2002" name="Dev. Dyn.">
        <title>Genetic and genomic tools for Xenopus research: The NIH Xenopus initiative.</title>
        <authorList>
            <person name="Klein S.L."/>
            <person name="Strausberg R.L."/>
            <person name="Wagner L."/>
            <person name="Pontius J."/>
            <person name="Clifton S.W."/>
            <person name="Richardson P."/>
        </authorList>
    </citation>
    <scope>NUCLEOTIDE SEQUENCE</scope>
</reference>
<dbReference type="InterPro" id="IPR038765">
    <property type="entry name" value="Papain-like_cys_pep_sf"/>
</dbReference>
<evidence type="ECO:0000313" key="8">
    <source>
        <dbReference type="Proteomes" id="UP000008143"/>
    </source>
</evidence>
<dbReference type="eggNOG" id="KOG3246">
    <property type="taxonomic scope" value="Eukaryota"/>
</dbReference>
<dbReference type="PROSITE" id="PS50600">
    <property type="entry name" value="ULP_PROTEASE"/>
    <property type="match status" value="1"/>
</dbReference>
<feature type="domain" description="Ubiquitin-like protease family profile" evidence="5">
    <location>
        <begin position="11"/>
        <end position="169"/>
    </location>
</feature>
<dbReference type="Xenbase" id="XB-GENE-959844">
    <property type="gene designation" value="senp8"/>
</dbReference>
<reference evidence="7" key="4">
    <citation type="submission" date="2013-01" db="UniProtKB">
        <authorList>
            <consortium name="Ensembl"/>
        </authorList>
    </citation>
    <scope>IDENTIFICATION</scope>
</reference>
<keyword evidence="2 9" id="KW-0645">Protease</keyword>
<dbReference type="Ensembl" id="ENSXETT00000111195">
    <property type="protein sequence ID" value="ENSXETP00000106276"/>
    <property type="gene ID" value="ENSXETG00000005208"/>
</dbReference>
<dbReference type="Bgee" id="ENSXETG00000005208">
    <property type="expression patterns" value="Expressed in ovary and 13 other cell types or tissues"/>
</dbReference>
<reference evidence="9 10" key="5">
    <citation type="submission" date="2025-04" db="UniProtKB">
        <authorList>
            <consortium name="RefSeq"/>
        </authorList>
    </citation>
    <scope>IDENTIFICATION</scope>
    <source>
        <strain evidence="10">Nigerian</strain>
        <tissue evidence="10">Liver and blood</tissue>
    </source>
</reference>
<evidence type="ECO:0000313" key="11">
    <source>
        <dbReference type="Xenbase" id="XB-GENE-959844"/>
    </source>
</evidence>
<dbReference type="PANTHER" id="PTHR46468:SF1">
    <property type="entry name" value="SENTRIN-SPECIFIC PROTEASE 8"/>
    <property type="match status" value="1"/>
</dbReference>
<evidence type="ECO:0000256" key="1">
    <source>
        <dbReference type="ARBA" id="ARBA00005234"/>
    </source>
</evidence>
<dbReference type="PANTHER" id="PTHR46468">
    <property type="entry name" value="SENTRIN-SPECIFIC PROTEASE 8"/>
    <property type="match status" value="1"/>
</dbReference>
<keyword evidence="4" id="KW-0788">Thiol protease</keyword>
<dbReference type="Reactome" id="R-XTR-5689603">
    <property type="pathway name" value="UCH proteinases"/>
</dbReference>
<evidence type="ECO:0000313" key="10">
    <source>
        <dbReference type="RefSeq" id="XP_012821556.1"/>
    </source>
</evidence>
<dbReference type="CTD" id="123228"/>
<organism evidence="7">
    <name type="scientific">Xenopus tropicalis</name>
    <name type="common">Western clawed frog</name>
    <name type="synonym">Silurana tropicalis</name>
    <dbReference type="NCBI Taxonomy" id="8364"/>
    <lineage>
        <taxon>Eukaryota</taxon>
        <taxon>Metazoa</taxon>
        <taxon>Chordata</taxon>
        <taxon>Craniata</taxon>
        <taxon>Vertebrata</taxon>
        <taxon>Euteleostomi</taxon>
        <taxon>Amphibia</taxon>
        <taxon>Batrachia</taxon>
        <taxon>Anura</taxon>
        <taxon>Pipoidea</taxon>
        <taxon>Pipidae</taxon>
        <taxon>Xenopodinae</taxon>
        <taxon>Xenopus</taxon>
        <taxon>Silurana</taxon>
    </lineage>
</organism>
<dbReference type="InterPro" id="IPR003653">
    <property type="entry name" value="Peptidase_C48_C"/>
</dbReference>
<gene>
    <name evidence="7 9 10 11" type="primary">senp8</name>
    <name evidence="10" type="synonym">den1</name>
    <name evidence="6" type="synonym">LOC100145737</name>
    <name evidence="9 10" type="synonym">nedp1</name>
    <name evidence="10" type="synonym">prsc2</name>
    <name evidence="10" type="synonym">senp8-a</name>
    <name evidence="10" type="synonym">senp8-b</name>
</gene>
<reference evidence="7" key="3">
    <citation type="journal article" date="2010" name="Science">
        <title>The genome of the Western clawed frog Xenopus tropicalis.</title>
        <authorList>
            <person name="Hellsten U."/>
            <person name="Harland R.M."/>
            <person name="Gilchrist M.J."/>
            <person name="Hendrix D."/>
            <person name="Jurka J."/>
            <person name="Kapitonov V."/>
            <person name="Ovcharenko I."/>
            <person name="Putnam N.H."/>
            <person name="Shu S."/>
            <person name="Taher L."/>
            <person name="Blitz I.L."/>
            <person name="Blumberg B."/>
            <person name="Dichmann D.S."/>
            <person name="Dubchak I."/>
            <person name="Amaya E."/>
            <person name="Detter J.C."/>
            <person name="Fletcher R."/>
            <person name="Gerhard D.S."/>
            <person name="Goodstein D."/>
            <person name="Graves T."/>
            <person name="Grigoriev I.V."/>
            <person name="Grimwood J."/>
            <person name="Kawashima T."/>
            <person name="Lindquist E."/>
            <person name="Lucas S.M."/>
            <person name="Mead P.E."/>
            <person name="Mitros T."/>
            <person name="Ogino H."/>
            <person name="Ohta Y."/>
            <person name="Poliakov A.V."/>
            <person name="Pollet N."/>
            <person name="Robert J."/>
            <person name="Salamov A."/>
            <person name="Sater A.K."/>
            <person name="Schmutz J."/>
            <person name="Terry A."/>
            <person name="Vize P.D."/>
            <person name="Warren W.C."/>
            <person name="Wells D."/>
            <person name="Wills A."/>
            <person name="Wilson R.K."/>
            <person name="Zimmerman L.B."/>
            <person name="Zorn A.M."/>
            <person name="Grainger R."/>
            <person name="Grammer T."/>
            <person name="Khokha M.K."/>
            <person name="Richardson P.M."/>
            <person name="Rokhsar D.S."/>
        </authorList>
    </citation>
    <scope>NUCLEOTIDE SEQUENCE [LARGE SCALE GENOMIC DNA]</scope>
    <source>
        <strain evidence="7">Nigerian</strain>
    </source>
</reference>
<dbReference type="GO" id="GO:0008234">
    <property type="term" value="F:cysteine-type peptidase activity"/>
    <property type="evidence" value="ECO:0007669"/>
    <property type="project" value="UniProtKB-KW"/>
</dbReference>
<evidence type="ECO:0000313" key="7">
    <source>
        <dbReference type="Ensembl" id="ENSXETP00000011368"/>
    </source>
</evidence>
<dbReference type="STRING" id="8364.ENSXETP00000052903"/>
<dbReference type="GO" id="GO:0000338">
    <property type="term" value="P:protein deneddylation"/>
    <property type="evidence" value="ECO:0000318"/>
    <property type="project" value="GO_Central"/>
</dbReference>
<evidence type="ECO:0000256" key="4">
    <source>
        <dbReference type="ARBA" id="ARBA00022807"/>
    </source>
</evidence>
<proteinExistence type="evidence at transcript level"/>
<dbReference type="Ensembl" id="ENSXETT00000011368">
    <property type="protein sequence ID" value="ENSXETP00000011368"/>
    <property type="gene ID" value="ENSXETG00000005208"/>
</dbReference>
<evidence type="ECO:0000256" key="2">
    <source>
        <dbReference type="ARBA" id="ARBA00022670"/>
    </source>
</evidence>
<dbReference type="KEGG" id="xtr:100145737"/>
<evidence type="ECO:0000259" key="5">
    <source>
        <dbReference type="PROSITE" id="PS50600"/>
    </source>
</evidence>
<dbReference type="AGR" id="Xenbase:XB-GENE-959844"/>
<dbReference type="RefSeq" id="XP_012821556.1">
    <property type="nucleotide sequence ID" value="XM_012966102.3"/>
</dbReference>
<accession>L7MUH7</accession>
<dbReference type="Proteomes" id="UP000008143">
    <property type="component" value="Chromosome 3"/>
</dbReference>
<dbReference type="PaxDb" id="8364-ENSXETP00000011368"/>
<dbReference type="RefSeq" id="NP_001120583.1">
    <property type="nucleotide sequence ID" value="NM_001127111.1"/>
</dbReference>
<evidence type="ECO:0000313" key="6">
    <source>
        <dbReference type="EMBL" id="AAI61570.1"/>
    </source>
</evidence>
<dbReference type="OMA" id="GFYFEYL"/>
<evidence type="ECO:0000313" key="9">
    <source>
        <dbReference type="RefSeq" id="NP_001120583.1"/>
    </source>
</evidence>
<dbReference type="EMBL" id="BC161570">
    <property type="protein sequence ID" value="AAI61570.1"/>
    <property type="molecule type" value="mRNA"/>
</dbReference>
<sequence length="215" mass="24025">MEKVVVSFGDALLRSSDVALLDPPHWLNDNIIGFTFEFLSSSLPPLQAQQVSFLSPEVSQFIKCCGNEASDFLEPLDLPSKELVLIPVNDNTGPEAGGTHWSLLAYVRRYTVFLHYDSSPGTNAPHARLMAKNLDVLLGGKQNYREEDAPVQHNSYDCGMYVVCVAEALSEQHLHGHDSMFLRNITPQFVTQKRVKWKEIIKGLSCKSLSHNLQV</sequence>
<keyword evidence="3" id="KW-0378">Hydrolase</keyword>
<dbReference type="InterPro" id="IPR044613">
    <property type="entry name" value="Nep1/2-like"/>
</dbReference>
<dbReference type="GeneID" id="100145737"/>
<dbReference type="AlphaFoldDB" id="L7MUH7"/>
<protein>
    <submittedName>
        <fullName evidence="6">LOC100145737 protein</fullName>
    </submittedName>
    <submittedName>
        <fullName evidence="7">SUMO peptidase family member, NEDD8-specific</fullName>
    </submittedName>
    <submittedName>
        <fullName evidence="9 10">Sentrin-specific protease 8</fullName>
        <ecNumber evidence="9">3.4.22.68</ecNumber>
    </submittedName>
</protein>
<name>L7MUH7_XENTR</name>
<dbReference type="Ensembl" id="ENSXETT00000121710">
    <property type="protein sequence ID" value="ENSXETP00000108331"/>
    <property type="gene ID" value="ENSXETG00000005208"/>
</dbReference>
<dbReference type="HOGENOM" id="CLU_043678_3_1_1"/>
<reference evidence="6" key="2">
    <citation type="submission" date="2008-04" db="EMBL/GenBank/DDBJ databases">
        <authorList>
            <consortium name="NIH - Xenopus Gene Collection (XGC) project"/>
        </authorList>
    </citation>
    <scope>NUCLEOTIDE SEQUENCE [LARGE SCALE MRNA]</scope>
    <source>
        <strain evidence="6">N6</strain>
        <tissue evidence="6">Ovary</tissue>
    </source>
</reference>
<dbReference type="Gene3D" id="3.40.395.10">
    <property type="entry name" value="Adenoviral Proteinase, Chain A"/>
    <property type="match status" value="1"/>
</dbReference>
<dbReference type="GO" id="GO:0019784">
    <property type="term" value="F:deNEDDylase activity"/>
    <property type="evidence" value="ECO:0000318"/>
    <property type="project" value="GO_Central"/>
</dbReference>
<accession>B1WB08</accession>
<keyword evidence="8" id="KW-1185">Reference proteome</keyword>
<dbReference type="Pfam" id="PF02902">
    <property type="entry name" value="Peptidase_C48"/>
    <property type="match status" value="1"/>
</dbReference>
<dbReference type="Reactome" id="R-XTR-8951664">
    <property type="pathway name" value="Neddylation"/>
</dbReference>
<evidence type="ECO:0000256" key="3">
    <source>
        <dbReference type="ARBA" id="ARBA00022801"/>
    </source>
</evidence>
<dbReference type="GO" id="GO:0006508">
    <property type="term" value="P:proteolysis"/>
    <property type="evidence" value="ECO:0007669"/>
    <property type="project" value="UniProtKB-KW"/>
</dbReference>
<dbReference type="OrthoDB" id="5065855at2759"/>
<dbReference type="EC" id="3.4.22.68" evidence="9"/>
<comment type="similarity">
    <text evidence="1">Belongs to the peptidase C48 family.</text>
</comment>
<dbReference type="GeneTree" id="ENSGT00390000014038"/>
<dbReference type="SUPFAM" id="SSF54001">
    <property type="entry name" value="Cysteine proteinases"/>
    <property type="match status" value="1"/>
</dbReference>